<dbReference type="EMBL" id="GL433845">
    <property type="protein sequence ID" value="EFN55144.1"/>
    <property type="molecule type" value="Genomic_DNA"/>
</dbReference>
<dbReference type="CDD" id="cd01887">
    <property type="entry name" value="IF2_eIF5B"/>
    <property type="match status" value="1"/>
</dbReference>
<proteinExistence type="inferred from homology"/>
<keyword evidence="5" id="KW-0648">Protein biosynthesis</keyword>
<dbReference type="AlphaFoldDB" id="E1ZFJ9"/>
<dbReference type="FunFam" id="3.40.50.10050:FF:000001">
    <property type="entry name" value="Translation initiation factor IF-2"/>
    <property type="match status" value="1"/>
</dbReference>
<reference evidence="13 14" key="1">
    <citation type="journal article" date="2010" name="Plant Cell">
        <title>The Chlorella variabilis NC64A genome reveals adaptation to photosymbiosis, coevolution with viruses, and cryptic sex.</title>
        <authorList>
            <person name="Blanc G."/>
            <person name="Duncan G."/>
            <person name="Agarkova I."/>
            <person name="Borodovsky M."/>
            <person name="Gurnon J."/>
            <person name="Kuo A."/>
            <person name="Lindquist E."/>
            <person name="Lucas S."/>
            <person name="Pangilinan J."/>
            <person name="Polle J."/>
            <person name="Salamov A."/>
            <person name="Terry A."/>
            <person name="Yamada T."/>
            <person name="Dunigan D.D."/>
            <person name="Grigoriev I.V."/>
            <person name="Claverie J.M."/>
            <person name="Van Etten J.L."/>
        </authorList>
    </citation>
    <scope>NUCLEOTIDE SEQUENCE [LARGE SCALE GENOMIC DNA]</scope>
    <source>
        <strain evidence="13 14">NC64A</strain>
    </source>
</reference>
<dbReference type="GO" id="GO:0003743">
    <property type="term" value="F:translation initiation factor activity"/>
    <property type="evidence" value="ECO:0007669"/>
    <property type="project" value="UniProtKB-KW"/>
</dbReference>
<accession>E1ZFJ9</accession>
<dbReference type="NCBIfam" id="TIGR00487">
    <property type="entry name" value="IF-2"/>
    <property type="match status" value="1"/>
</dbReference>
<evidence type="ECO:0000256" key="8">
    <source>
        <dbReference type="ARBA" id="ARBA00023134"/>
    </source>
</evidence>
<dbReference type="InterPro" id="IPR005225">
    <property type="entry name" value="Small_GTP-bd"/>
</dbReference>
<dbReference type="InterPro" id="IPR009000">
    <property type="entry name" value="Transl_B-barrel_sf"/>
</dbReference>
<evidence type="ECO:0000313" key="14">
    <source>
        <dbReference type="Proteomes" id="UP000008141"/>
    </source>
</evidence>
<dbReference type="InterPro" id="IPR053905">
    <property type="entry name" value="EF-G-like_DII"/>
</dbReference>
<dbReference type="CDD" id="cd03692">
    <property type="entry name" value="mtIF2_IVc"/>
    <property type="match status" value="1"/>
</dbReference>
<dbReference type="OrthoDB" id="361630at2759"/>
<comment type="similarity">
    <text evidence="2">Belongs to the TRAFAC class translation factor GTPase superfamily. Classic translation factor GTPase family. IF-2 subfamily.</text>
</comment>
<sequence length="553" mass="57921">MEFGKVAVLARRGGRDAPLEADAQPRPAVVTVMGHVDHGKTTLLDALRSTAVAAGEAGGITQHIGAFEVQMPGSRQSLTFLDTPGHAAFSAMRARGAAVTDLVVLVVAADDGIMAQAPISHARAAGCPIVVAITKCDAPNAQPQRVRQQLIAAGLETEEAGGSIQVCGVLGVVEVAAVTGQGLEELEEALLLQAELMELGASRSRRAEAVVIEAKVDKGHGPVATVVVKRGTLKVGLPMVVGTEWGRVRSLRGTGGAAVKEVLPGQPAEIAGLKGLPRAGDQLLVVDSEERAQVISRARTQNAEFHRRASVARMLAEQRRASEGGEAEGPGQGLHRTLHLVIKADVQGSAEAVRQAVAHMSTEHVRVQVVHVGVGPVSQSDVQLAVPLGAKILGFNVRTAAADVDALAKQHGIEVRCQRVIYGLLEDVGSLLVGASPKVEHEVVAGTAEVLQVFQLKGNRGKEAGVVAGCRVAEGSVKASLKYRVLRSGEVVHEGRCASLKRHKLEVETVGKGTECGVLLDGFHDVRPGDQLQCIAVEMRNDAHVNTGPENKW</sequence>
<dbReference type="FunCoup" id="E1ZFJ9">
    <property type="interactions" value="1255"/>
</dbReference>
<dbReference type="FunFam" id="2.40.30.10:FF:000008">
    <property type="entry name" value="Translation initiation factor IF-2"/>
    <property type="match status" value="1"/>
</dbReference>
<dbReference type="InterPro" id="IPR044145">
    <property type="entry name" value="IF2_II"/>
</dbReference>
<evidence type="ECO:0000256" key="4">
    <source>
        <dbReference type="ARBA" id="ARBA00022741"/>
    </source>
</evidence>
<gene>
    <name evidence="13" type="ORF">CHLNCDRAFT_31223</name>
</gene>
<dbReference type="Pfam" id="PF11987">
    <property type="entry name" value="IF-2"/>
    <property type="match status" value="1"/>
</dbReference>
<dbReference type="SUPFAM" id="SSF52540">
    <property type="entry name" value="P-loop containing nucleoside triphosphate hydrolases"/>
    <property type="match status" value="1"/>
</dbReference>
<keyword evidence="8" id="KW-0342">GTP-binding</keyword>
<dbReference type="InterPro" id="IPR015760">
    <property type="entry name" value="TIF_IF2"/>
</dbReference>
<evidence type="ECO:0000256" key="2">
    <source>
        <dbReference type="ARBA" id="ARBA00007733"/>
    </source>
</evidence>
<keyword evidence="6" id="KW-0809">Transit peptide</keyword>
<feature type="domain" description="PDZ" evidence="11">
    <location>
        <begin position="225"/>
        <end position="321"/>
    </location>
</feature>
<dbReference type="InterPro" id="IPR027417">
    <property type="entry name" value="P-loop_NTPase"/>
</dbReference>
<evidence type="ECO:0000313" key="13">
    <source>
        <dbReference type="EMBL" id="EFN55144.1"/>
    </source>
</evidence>
<feature type="domain" description="Tr-type G" evidence="12">
    <location>
        <begin position="25"/>
        <end position="198"/>
    </location>
</feature>
<dbReference type="Pfam" id="PF22042">
    <property type="entry name" value="EF-G_D2"/>
    <property type="match status" value="1"/>
</dbReference>
<evidence type="ECO:0000259" key="11">
    <source>
        <dbReference type="PROSITE" id="PS50106"/>
    </source>
</evidence>
<dbReference type="InterPro" id="IPR000178">
    <property type="entry name" value="TF_IF2_bacterial-like"/>
</dbReference>
<dbReference type="SUPFAM" id="SSF52156">
    <property type="entry name" value="Initiation factor IF2/eIF5b, domain 3"/>
    <property type="match status" value="1"/>
</dbReference>
<evidence type="ECO:0000256" key="1">
    <source>
        <dbReference type="ARBA" id="ARBA00004173"/>
    </source>
</evidence>
<dbReference type="GO" id="GO:0005525">
    <property type="term" value="F:GTP binding"/>
    <property type="evidence" value="ECO:0007669"/>
    <property type="project" value="UniProtKB-KW"/>
</dbReference>
<dbReference type="GeneID" id="17354670"/>
<keyword evidence="3" id="KW-0396">Initiation factor</keyword>
<dbReference type="RefSeq" id="XP_005847246.1">
    <property type="nucleotide sequence ID" value="XM_005847184.1"/>
</dbReference>
<dbReference type="InterPro" id="IPR001478">
    <property type="entry name" value="PDZ"/>
</dbReference>
<dbReference type="NCBIfam" id="TIGR00231">
    <property type="entry name" value="small_GTP"/>
    <property type="match status" value="1"/>
</dbReference>
<evidence type="ECO:0000256" key="9">
    <source>
        <dbReference type="ARBA" id="ARBA00025162"/>
    </source>
</evidence>
<evidence type="ECO:0000256" key="3">
    <source>
        <dbReference type="ARBA" id="ARBA00022540"/>
    </source>
</evidence>
<dbReference type="Proteomes" id="UP000008141">
    <property type="component" value="Unassembled WGS sequence"/>
</dbReference>
<dbReference type="GO" id="GO:0005739">
    <property type="term" value="C:mitochondrion"/>
    <property type="evidence" value="ECO:0007669"/>
    <property type="project" value="UniProtKB-SubCell"/>
</dbReference>
<protein>
    <recommendedName>
        <fullName evidence="10">Translation initiation factor IF-2, mitochondrial</fullName>
    </recommendedName>
</protein>
<dbReference type="KEGG" id="cvr:CHLNCDRAFT_31223"/>
<dbReference type="FunFam" id="3.40.50.300:FF:000019">
    <property type="entry name" value="Translation initiation factor IF-2"/>
    <property type="match status" value="1"/>
</dbReference>
<dbReference type="InterPro" id="IPR023115">
    <property type="entry name" value="TIF_IF2_dom3"/>
</dbReference>
<dbReference type="Pfam" id="PF00009">
    <property type="entry name" value="GTP_EFTU"/>
    <property type="match status" value="1"/>
</dbReference>
<name>E1ZFJ9_CHLVA</name>
<dbReference type="GO" id="GO:0003924">
    <property type="term" value="F:GTPase activity"/>
    <property type="evidence" value="ECO:0007669"/>
    <property type="project" value="InterPro"/>
</dbReference>
<evidence type="ECO:0000256" key="6">
    <source>
        <dbReference type="ARBA" id="ARBA00022946"/>
    </source>
</evidence>
<keyword evidence="7" id="KW-0496">Mitochondrion</keyword>
<keyword evidence="14" id="KW-1185">Reference proteome</keyword>
<dbReference type="InParanoid" id="E1ZFJ9"/>
<dbReference type="SUPFAM" id="SSF50447">
    <property type="entry name" value="Translation proteins"/>
    <property type="match status" value="2"/>
</dbReference>
<dbReference type="PANTHER" id="PTHR43381">
    <property type="entry name" value="TRANSLATION INITIATION FACTOR IF-2-RELATED"/>
    <property type="match status" value="1"/>
</dbReference>
<dbReference type="InterPro" id="IPR000795">
    <property type="entry name" value="T_Tr_GTP-bd_dom"/>
</dbReference>
<dbReference type="Gene3D" id="3.40.50.300">
    <property type="entry name" value="P-loop containing nucleotide triphosphate hydrolases"/>
    <property type="match status" value="1"/>
</dbReference>
<dbReference type="Gene3D" id="3.40.50.10050">
    <property type="entry name" value="Translation initiation factor IF- 2, domain 3"/>
    <property type="match status" value="1"/>
</dbReference>
<keyword evidence="4" id="KW-0547">Nucleotide-binding</keyword>
<dbReference type="PROSITE" id="PS51722">
    <property type="entry name" value="G_TR_2"/>
    <property type="match status" value="1"/>
</dbReference>
<dbReference type="Gene3D" id="2.40.30.10">
    <property type="entry name" value="Translation factors"/>
    <property type="match status" value="2"/>
</dbReference>
<dbReference type="STRING" id="554065.E1ZFJ9"/>
<dbReference type="OMA" id="TIVCYQI"/>
<dbReference type="InterPro" id="IPR036925">
    <property type="entry name" value="TIF_IF2_dom3_sf"/>
</dbReference>
<dbReference type="PROSITE" id="PS50106">
    <property type="entry name" value="PDZ"/>
    <property type="match status" value="1"/>
</dbReference>
<evidence type="ECO:0000256" key="10">
    <source>
        <dbReference type="ARBA" id="ARBA00044200"/>
    </source>
</evidence>
<dbReference type="CDD" id="cd03702">
    <property type="entry name" value="IF2_mtIF2_II"/>
    <property type="match status" value="1"/>
</dbReference>
<comment type="function">
    <text evidence="9">One of the essential components for the initiation of protein synthesis. Protects formylmethionyl-tRNA from spontaneous hydrolysis and promotes its binding to the 30S ribosomal subunits. Also involved in the hydrolysis of GTP during the formation of the 70S ribosomal complex.</text>
</comment>
<dbReference type="PANTHER" id="PTHR43381:SF20">
    <property type="entry name" value="TRANSLATION INITIATION FACTOR IF-2, MITOCHONDRIAL"/>
    <property type="match status" value="1"/>
</dbReference>
<evidence type="ECO:0000256" key="5">
    <source>
        <dbReference type="ARBA" id="ARBA00022917"/>
    </source>
</evidence>
<evidence type="ECO:0000256" key="7">
    <source>
        <dbReference type="ARBA" id="ARBA00023128"/>
    </source>
</evidence>
<evidence type="ECO:0000259" key="12">
    <source>
        <dbReference type="PROSITE" id="PS51722"/>
    </source>
</evidence>
<organism evidence="14">
    <name type="scientific">Chlorella variabilis</name>
    <name type="common">Green alga</name>
    <dbReference type="NCBI Taxonomy" id="554065"/>
    <lineage>
        <taxon>Eukaryota</taxon>
        <taxon>Viridiplantae</taxon>
        <taxon>Chlorophyta</taxon>
        <taxon>core chlorophytes</taxon>
        <taxon>Trebouxiophyceae</taxon>
        <taxon>Chlorellales</taxon>
        <taxon>Chlorellaceae</taxon>
        <taxon>Chlorella clade</taxon>
        <taxon>Chlorella</taxon>
    </lineage>
</organism>
<dbReference type="eggNOG" id="KOG1145">
    <property type="taxonomic scope" value="Eukaryota"/>
</dbReference>
<comment type="subcellular location">
    <subcellularLocation>
        <location evidence="1">Mitochondrion</location>
    </subcellularLocation>
</comment>